<dbReference type="PANTHER" id="PTHR43289:SF34">
    <property type="entry name" value="SERINE_THREONINE-PROTEIN KINASE YBDM-RELATED"/>
    <property type="match status" value="1"/>
</dbReference>
<sequence>MTLSEVTPESSPSTGELLDGRYLLDSRIGVGGMGVVYRARDETLGRTVAVKVFRDAAAEPERTSSETRLLASLNHPSLVTLFDAHLAEGGSNYLVMEYVEGPTLRERIAEGPLASGDVAAMARDLAEALHVVHEAGIVHRDIKPSNVLLRRPHVPGAEYRAKLADFGIAYLVDSTRVTTPGTLVGTAAYLSPEQVRGAEPAPASDIYALGLVLIEALTGERAFPQSGTHEAALARLSRDPVIPGSVGYEWTSLLDAMTAREAAQRPTALEVVLAAGRLGAKGHTSADPTDVLPTATESLPRTDPTEVLPTAATRVLPEPGGPVIEPVTDSGPLATGPSPTRRRLMIVSAVALVVIVVIVGLLIWALSTSSPSAAPPLPILDEPLGTHFRQLLDSVTP</sequence>
<evidence type="ECO:0000259" key="8">
    <source>
        <dbReference type="PROSITE" id="PS50011"/>
    </source>
</evidence>
<gene>
    <name evidence="9" type="ORF">SAMN05216554_2407</name>
</gene>
<keyword evidence="7" id="KW-0472">Membrane</keyword>
<keyword evidence="2 5" id="KW-0547">Nucleotide-binding</keyword>
<protein>
    <submittedName>
        <fullName evidence="9">Serine/threonine protein kinase</fullName>
    </submittedName>
</protein>
<dbReference type="InterPro" id="IPR008271">
    <property type="entry name" value="Ser/Thr_kinase_AS"/>
</dbReference>
<feature type="binding site" evidence="5">
    <location>
        <position position="51"/>
    </location>
    <ligand>
        <name>ATP</name>
        <dbReference type="ChEBI" id="CHEBI:30616"/>
    </ligand>
</feature>
<dbReference type="AlphaFoldDB" id="A0A1H3QB26"/>
<dbReference type="Pfam" id="PF00069">
    <property type="entry name" value="Pkinase"/>
    <property type="match status" value="1"/>
</dbReference>
<dbReference type="EMBL" id="FNPZ01000002">
    <property type="protein sequence ID" value="SDZ10278.1"/>
    <property type="molecule type" value="Genomic_DNA"/>
</dbReference>
<evidence type="ECO:0000256" key="1">
    <source>
        <dbReference type="ARBA" id="ARBA00022679"/>
    </source>
</evidence>
<keyword evidence="7" id="KW-1133">Transmembrane helix</keyword>
<organism evidence="9 10">
    <name type="scientific">Herbiconiux ginsengi</name>
    <dbReference type="NCBI Taxonomy" id="381665"/>
    <lineage>
        <taxon>Bacteria</taxon>
        <taxon>Bacillati</taxon>
        <taxon>Actinomycetota</taxon>
        <taxon>Actinomycetes</taxon>
        <taxon>Micrococcales</taxon>
        <taxon>Microbacteriaceae</taxon>
        <taxon>Herbiconiux</taxon>
    </lineage>
</organism>
<feature type="transmembrane region" description="Helical" evidence="7">
    <location>
        <begin position="344"/>
        <end position="366"/>
    </location>
</feature>
<dbReference type="PROSITE" id="PS50011">
    <property type="entry name" value="PROTEIN_KINASE_DOM"/>
    <property type="match status" value="1"/>
</dbReference>
<dbReference type="OrthoDB" id="9762169at2"/>
<dbReference type="Proteomes" id="UP000198891">
    <property type="component" value="Unassembled WGS sequence"/>
</dbReference>
<keyword evidence="3 9" id="KW-0418">Kinase</keyword>
<dbReference type="CDD" id="cd14014">
    <property type="entry name" value="STKc_PknB_like"/>
    <property type="match status" value="1"/>
</dbReference>
<dbReference type="InterPro" id="IPR011009">
    <property type="entry name" value="Kinase-like_dom_sf"/>
</dbReference>
<dbReference type="SUPFAM" id="SSF56112">
    <property type="entry name" value="Protein kinase-like (PK-like)"/>
    <property type="match status" value="1"/>
</dbReference>
<evidence type="ECO:0000256" key="6">
    <source>
        <dbReference type="SAM" id="MobiDB-lite"/>
    </source>
</evidence>
<proteinExistence type="predicted"/>
<feature type="region of interest" description="Disordered" evidence="6">
    <location>
        <begin position="316"/>
        <end position="336"/>
    </location>
</feature>
<reference evidence="9 10" key="1">
    <citation type="submission" date="2016-10" db="EMBL/GenBank/DDBJ databases">
        <authorList>
            <person name="de Groot N.N."/>
        </authorList>
    </citation>
    <scope>NUCLEOTIDE SEQUENCE [LARGE SCALE GENOMIC DNA]</scope>
    <source>
        <strain evidence="9 10">CGMCC 4.3491</strain>
    </source>
</reference>
<dbReference type="InterPro" id="IPR017441">
    <property type="entry name" value="Protein_kinase_ATP_BS"/>
</dbReference>
<keyword evidence="4 5" id="KW-0067">ATP-binding</keyword>
<evidence type="ECO:0000256" key="7">
    <source>
        <dbReference type="SAM" id="Phobius"/>
    </source>
</evidence>
<dbReference type="PANTHER" id="PTHR43289">
    <property type="entry name" value="MITOGEN-ACTIVATED PROTEIN KINASE KINASE KINASE 20-RELATED"/>
    <property type="match status" value="1"/>
</dbReference>
<evidence type="ECO:0000256" key="2">
    <source>
        <dbReference type="ARBA" id="ARBA00022741"/>
    </source>
</evidence>
<feature type="domain" description="Protein kinase" evidence="8">
    <location>
        <begin position="22"/>
        <end position="286"/>
    </location>
</feature>
<evidence type="ECO:0000256" key="4">
    <source>
        <dbReference type="ARBA" id="ARBA00022840"/>
    </source>
</evidence>
<evidence type="ECO:0000313" key="10">
    <source>
        <dbReference type="Proteomes" id="UP000198891"/>
    </source>
</evidence>
<dbReference type="Gene3D" id="3.30.200.20">
    <property type="entry name" value="Phosphorylase Kinase, domain 1"/>
    <property type="match status" value="1"/>
</dbReference>
<evidence type="ECO:0000313" key="9">
    <source>
        <dbReference type="EMBL" id="SDZ10278.1"/>
    </source>
</evidence>
<dbReference type="PROSITE" id="PS00107">
    <property type="entry name" value="PROTEIN_KINASE_ATP"/>
    <property type="match status" value="1"/>
</dbReference>
<dbReference type="GO" id="GO:0005524">
    <property type="term" value="F:ATP binding"/>
    <property type="evidence" value="ECO:0007669"/>
    <property type="project" value="UniProtKB-UniRule"/>
</dbReference>
<dbReference type="SMART" id="SM00220">
    <property type="entry name" value="S_TKc"/>
    <property type="match status" value="1"/>
</dbReference>
<dbReference type="PROSITE" id="PS00108">
    <property type="entry name" value="PROTEIN_KINASE_ST"/>
    <property type="match status" value="1"/>
</dbReference>
<feature type="region of interest" description="Disordered" evidence="6">
    <location>
        <begin position="282"/>
        <end position="304"/>
    </location>
</feature>
<dbReference type="Gene3D" id="1.10.510.10">
    <property type="entry name" value="Transferase(Phosphotransferase) domain 1"/>
    <property type="match status" value="1"/>
</dbReference>
<dbReference type="GO" id="GO:0004674">
    <property type="term" value="F:protein serine/threonine kinase activity"/>
    <property type="evidence" value="ECO:0007669"/>
    <property type="project" value="UniProtKB-KW"/>
</dbReference>
<dbReference type="STRING" id="381665.SAMN05216554_2407"/>
<keyword evidence="7" id="KW-0812">Transmembrane</keyword>
<keyword evidence="9" id="KW-0723">Serine/threonine-protein kinase</keyword>
<keyword evidence="1" id="KW-0808">Transferase</keyword>
<dbReference type="InterPro" id="IPR000719">
    <property type="entry name" value="Prot_kinase_dom"/>
</dbReference>
<accession>A0A1H3QB26</accession>
<evidence type="ECO:0000256" key="5">
    <source>
        <dbReference type="PROSITE-ProRule" id="PRU10141"/>
    </source>
</evidence>
<keyword evidence="10" id="KW-1185">Reference proteome</keyword>
<evidence type="ECO:0000256" key="3">
    <source>
        <dbReference type="ARBA" id="ARBA00022777"/>
    </source>
</evidence>
<name>A0A1H3QB26_9MICO</name>